<reference evidence="1" key="1">
    <citation type="submission" date="2020-05" db="EMBL/GenBank/DDBJ databases">
        <authorList>
            <person name="Chiriac C."/>
            <person name="Salcher M."/>
            <person name="Ghai R."/>
            <person name="Kavagutti S V."/>
        </authorList>
    </citation>
    <scope>NUCLEOTIDE SEQUENCE</scope>
</reference>
<name>A0A6J6I700_9ZZZZ</name>
<dbReference type="EMBL" id="CAFBMO010000056">
    <property type="protein sequence ID" value="CAB4912583.1"/>
    <property type="molecule type" value="Genomic_DNA"/>
</dbReference>
<sequence length="70" mass="7782">MRRMFWVAVGAAGGIYAYKRGERFVEESRERGVVLTVQQVAMNAASTVESARVMVEAKLNHARSHDDEGV</sequence>
<gene>
    <name evidence="1" type="ORF">UFOPK1908_00728</name>
    <name evidence="2" type="ORF">UFOPK3576_01226</name>
</gene>
<accession>A0A6J6I700</accession>
<evidence type="ECO:0000313" key="2">
    <source>
        <dbReference type="EMBL" id="CAB4912583.1"/>
    </source>
</evidence>
<dbReference type="AlphaFoldDB" id="A0A6J6I700"/>
<evidence type="ECO:0000313" key="1">
    <source>
        <dbReference type="EMBL" id="CAB4620333.1"/>
    </source>
</evidence>
<protein>
    <submittedName>
        <fullName evidence="1">Unannotated protein</fullName>
    </submittedName>
</protein>
<dbReference type="EMBL" id="CAEZVB010000026">
    <property type="protein sequence ID" value="CAB4620333.1"/>
    <property type="molecule type" value="Genomic_DNA"/>
</dbReference>
<proteinExistence type="predicted"/>
<organism evidence="1">
    <name type="scientific">freshwater metagenome</name>
    <dbReference type="NCBI Taxonomy" id="449393"/>
    <lineage>
        <taxon>unclassified sequences</taxon>
        <taxon>metagenomes</taxon>
        <taxon>ecological metagenomes</taxon>
    </lineage>
</organism>